<dbReference type="Pfam" id="PF23765">
    <property type="entry name" value="Matrix_Paramyxo_C"/>
    <property type="match status" value="1"/>
</dbReference>
<reference evidence="7" key="1">
    <citation type="journal article" date="2017" name="J. Clin. Virol.">
        <title>The role of next generation sequencing in infection prevention in human parainfluenza virus 3 infections in immunocompromised patients.</title>
        <authorList>
            <person name="Kothari A."/>
            <person name="Burgess M.J."/>
            <person name="Crescencio J.C.R."/>
            <person name="Kennedy J.L."/>
            <person name="Denson J.L."/>
            <person name="Schwalm K.C."/>
            <person name="Stoner A.N."/>
            <person name="Kincaid J.C."/>
            <person name="Davies F.E."/>
            <person name="Dinwiddie D.L."/>
        </authorList>
    </citation>
    <scope>NUCLEOTIDE SEQUENCE</scope>
    <source>
        <strain evidence="7">HPIV3/USA/ACRI_123/2016</strain>
    </source>
</reference>
<gene>
    <name evidence="7" type="primary">M</name>
</gene>
<keyword evidence="3" id="KW-0946">Virion</keyword>
<dbReference type="EMBL" id="MF034896">
    <property type="protein sequence ID" value="ARX74205.1"/>
    <property type="molecule type" value="Viral_cRNA"/>
</dbReference>
<proteinExistence type="predicted"/>
<evidence type="ECO:0000256" key="4">
    <source>
        <dbReference type="ARBA" id="ARBA00023311"/>
    </source>
</evidence>
<dbReference type="InterPro" id="IPR000982">
    <property type="entry name" value="Matrix_Paramyxo_N"/>
</dbReference>
<dbReference type="GO" id="GO:0039660">
    <property type="term" value="F:structural constituent of virion"/>
    <property type="evidence" value="ECO:0007669"/>
    <property type="project" value="UniProtKB-KW"/>
</dbReference>
<evidence type="ECO:0000256" key="2">
    <source>
        <dbReference type="ARBA" id="ARBA00017678"/>
    </source>
</evidence>
<evidence type="ECO:0000259" key="6">
    <source>
        <dbReference type="Pfam" id="PF23765"/>
    </source>
</evidence>
<evidence type="ECO:0000313" key="7">
    <source>
        <dbReference type="EMBL" id="ARX74205.1"/>
    </source>
</evidence>
<protein>
    <recommendedName>
        <fullName evidence="2">Matrix protein</fullName>
    </recommendedName>
</protein>
<dbReference type="InterPro" id="IPR042539">
    <property type="entry name" value="Matrix_C"/>
</dbReference>
<name>A0A1Z1VUY7_9MONO</name>
<dbReference type="InterPro" id="IPR055413">
    <property type="entry name" value="Matrix_Paramyxo_C"/>
</dbReference>
<feature type="domain" description="Matrix protein C-terminal Paramyxoviridae" evidence="6">
    <location>
        <begin position="187"/>
        <end position="344"/>
    </location>
</feature>
<accession>A0A1Z1VUY7</accession>
<dbReference type="InterPro" id="IPR042540">
    <property type="entry name" value="Matrix_N"/>
</dbReference>
<sequence>MSITNSAIYTFPESSFSENGHIEPLPLKVNEQRKAVPHIRVAKIGNPPKHGSRYLDVFLLGFFEMERIKDKYGSVNDLDSDPGYKVCGSGSLPIGLAKYTGNDQELLQAAIKLDIEVRRTVKAKEMIVYTVQNIKPELYPWSSRLRKGMLFDANKVALAPQCLPLDRSIKFRVIFVNCTAIGSITLFKIPKSMASLSLPNTISINLQVHIKTGVQTDSKGVVQILDEKGEKSLNFMVHLGLIKRKVGRMYSVEYCKQKIEKMRLIFSLGLVGGISLHVNATGSISKTLASQLVFKREICYPLMDLNPHLNLVIWASSVEITRVDAIFQPSLPGEFRYYPNIIAKGVGKSNNGINNLQFDLDRPIKPE</sequence>
<organism evidence="7">
    <name type="scientific">Human respirovirus 3</name>
    <dbReference type="NCBI Taxonomy" id="11216"/>
    <lineage>
        <taxon>Viruses</taxon>
        <taxon>Riboviria</taxon>
        <taxon>Orthornavirae</taxon>
        <taxon>Negarnaviricota</taxon>
        <taxon>Haploviricotina</taxon>
        <taxon>Monjiviricetes</taxon>
        <taxon>Mononegavirales</taxon>
        <taxon>Paramyxoviridae</taxon>
        <taxon>Feraresvirinae</taxon>
        <taxon>Respirovirus</taxon>
        <taxon>Respirovirus pneumoniae</taxon>
    </lineage>
</organism>
<dbReference type="Pfam" id="PF00661">
    <property type="entry name" value="Matrix_Paramyxo_N"/>
    <property type="match status" value="1"/>
</dbReference>
<keyword evidence="4" id="KW-0468">Viral matrix protein</keyword>
<dbReference type="GO" id="GO:0044423">
    <property type="term" value="C:virion component"/>
    <property type="evidence" value="ECO:0007669"/>
    <property type="project" value="UniProtKB-KW"/>
</dbReference>
<feature type="domain" description="Matrix protein N-terminal" evidence="5">
    <location>
        <begin position="8"/>
        <end position="183"/>
    </location>
</feature>
<evidence type="ECO:0000259" key="5">
    <source>
        <dbReference type="Pfam" id="PF00661"/>
    </source>
</evidence>
<evidence type="ECO:0000256" key="1">
    <source>
        <dbReference type="ARBA" id="ARBA00004328"/>
    </source>
</evidence>
<dbReference type="GO" id="GO:0019068">
    <property type="term" value="P:virion assembly"/>
    <property type="evidence" value="ECO:0007669"/>
    <property type="project" value="InterPro"/>
</dbReference>
<evidence type="ECO:0000256" key="3">
    <source>
        <dbReference type="ARBA" id="ARBA00022844"/>
    </source>
</evidence>
<dbReference type="Gene3D" id="2.70.20.60">
    <property type="entry name" value="Viral matrix protein, C-terminal domain"/>
    <property type="match status" value="1"/>
</dbReference>
<comment type="subcellular location">
    <subcellularLocation>
        <location evidence="1">Virion</location>
    </subcellularLocation>
</comment>
<dbReference type="Gene3D" id="2.70.20.50">
    <property type="entry name" value="Viral matrix protein, N-terminal domain"/>
    <property type="match status" value="1"/>
</dbReference>